<keyword evidence="3" id="KW-1185">Reference proteome</keyword>
<gene>
    <name evidence="2" type="ORF">ATK36_0644</name>
</gene>
<proteinExistence type="predicted"/>
<evidence type="ECO:0000313" key="3">
    <source>
        <dbReference type="Proteomes" id="UP000243542"/>
    </source>
</evidence>
<dbReference type="Pfam" id="PF10824">
    <property type="entry name" value="T7SS_ESX_EspC"/>
    <property type="match status" value="1"/>
</dbReference>
<dbReference type="AlphaFoldDB" id="A0A2A9G2B9"/>
<protein>
    <submittedName>
        <fullName evidence="2">Excreted virulence factor EspC (Type VII ESX diderm)</fullName>
    </submittedName>
</protein>
<dbReference type="GO" id="GO:0009306">
    <property type="term" value="P:protein secretion"/>
    <property type="evidence" value="ECO:0007669"/>
    <property type="project" value="InterPro"/>
</dbReference>
<dbReference type="EMBL" id="PDJK01000001">
    <property type="protein sequence ID" value="PFG57086.1"/>
    <property type="molecule type" value="Genomic_DNA"/>
</dbReference>
<dbReference type="Proteomes" id="UP000243542">
    <property type="component" value="Unassembled WGS sequence"/>
</dbReference>
<sequence>MAGQGGFEVQADELTAHASHVEALVDRLHMAQQAAHYAMSDDAYGLLCAFLPPIINPAGEKAKEAIDAAAEGVQSTADNVRAAAKSYQDGDDGQAQPLRKVLSTPGTL</sequence>
<dbReference type="InterPro" id="IPR022536">
    <property type="entry name" value="EspC"/>
</dbReference>
<comment type="caution">
    <text evidence="2">The sequence shown here is derived from an EMBL/GenBank/DDBJ whole genome shotgun (WGS) entry which is preliminary data.</text>
</comment>
<evidence type="ECO:0000256" key="1">
    <source>
        <dbReference type="SAM" id="MobiDB-lite"/>
    </source>
</evidence>
<dbReference type="RefSeq" id="WP_098509738.1">
    <property type="nucleotide sequence ID" value="NZ_JBIAKZ010000007.1"/>
</dbReference>
<organism evidence="2 3">
    <name type="scientific">Amycolatopsis sulphurea</name>
    <dbReference type="NCBI Taxonomy" id="76022"/>
    <lineage>
        <taxon>Bacteria</taxon>
        <taxon>Bacillati</taxon>
        <taxon>Actinomycetota</taxon>
        <taxon>Actinomycetes</taxon>
        <taxon>Pseudonocardiales</taxon>
        <taxon>Pseudonocardiaceae</taxon>
        <taxon>Amycolatopsis</taxon>
    </lineage>
</organism>
<evidence type="ECO:0000313" key="2">
    <source>
        <dbReference type="EMBL" id="PFG57086.1"/>
    </source>
</evidence>
<feature type="region of interest" description="Disordered" evidence="1">
    <location>
        <begin position="81"/>
        <end position="108"/>
    </location>
</feature>
<name>A0A2A9G2B9_9PSEU</name>
<accession>A0A2A9G2B9</accession>
<reference evidence="2 3" key="1">
    <citation type="submission" date="2017-10" db="EMBL/GenBank/DDBJ databases">
        <title>Sequencing the genomes of 1000 actinobacteria strains.</title>
        <authorList>
            <person name="Klenk H.-P."/>
        </authorList>
    </citation>
    <scope>NUCLEOTIDE SEQUENCE [LARGE SCALE GENOMIC DNA]</scope>
    <source>
        <strain evidence="2 3">DSM 46092</strain>
    </source>
</reference>